<proteinExistence type="predicted"/>
<feature type="compositionally biased region" description="Low complexity" evidence="1">
    <location>
        <begin position="130"/>
        <end position="147"/>
    </location>
</feature>
<sequence length="180" mass="19584">MAHLRHFIAWNSRFLRMTQRHLSAIHLARSVFAFRLKACEAMALIASACGGIAKLGHRPRPQNCWPVEGNGWICSSRHRLAIKNQDHTSSRAIGFWALIGATLVKKTGIRLPASARCGPTRVGPPSDQKPQQLPSSSIRSSSLIRPLATATTASLSLPDMLDNGNPSRNTPQASPFAALF</sequence>
<protein>
    <submittedName>
        <fullName evidence="2">Uncharacterized protein</fullName>
    </submittedName>
</protein>
<evidence type="ECO:0000313" key="2">
    <source>
        <dbReference type="EMBL" id="WVX50327.1"/>
    </source>
</evidence>
<feature type="region of interest" description="Disordered" evidence="1">
    <location>
        <begin position="115"/>
        <end position="180"/>
    </location>
</feature>
<name>A0ABZ2BWI7_9RHOB</name>
<gene>
    <name evidence="2" type="ORF">ROLI_034240</name>
</gene>
<feature type="compositionally biased region" description="Polar residues" evidence="1">
    <location>
        <begin position="164"/>
        <end position="173"/>
    </location>
</feature>
<dbReference type="EMBL" id="CP143423">
    <property type="protein sequence ID" value="WVX50327.1"/>
    <property type="molecule type" value="Genomic_DNA"/>
</dbReference>
<accession>A0ABZ2BWI7</accession>
<organism evidence="2 3">
    <name type="scientific">Roseobacter fucihabitans</name>
    <dbReference type="NCBI Taxonomy" id="1537242"/>
    <lineage>
        <taxon>Bacteria</taxon>
        <taxon>Pseudomonadati</taxon>
        <taxon>Pseudomonadota</taxon>
        <taxon>Alphaproteobacteria</taxon>
        <taxon>Rhodobacterales</taxon>
        <taxon>Roseobacteraceae</taxon>
        <taxon>Roseobacter</taxon>
    </lineage>
</organism>
<evidence type="ECO:0000313" key="3">
    <source>
        <dbReference type="Proteomes" id="UP001318682"/>
    </source>
</evidence>
<keyword evidence="3" id="KW-1185">Reference proteome</keyword>
<reference evidence="3" key="1">
    <citation type="submission" date="2024-01" db="EMBL/GenBank/DDBJ databases">
        <title>Roseobacter fucihabitans sp. nov., isolated from the brown alga Fucus spiralis.</title>
        <authorList>
            <person name="Hahnke S."/>
            <person name="Berger M."/>
            <person name="Schlingloff A."/>
            <person name="Athale I."/>
            <person name="Neumann-Schaal M."/>
            <person name="Adenaya A."/>
            <person name="Poehlein A."/>
            <person name="Daniel R."/>
            <person name="Pertersen J."/>
            <person name="Brinkhoff T."/>
        </authorList>
    </citation>
    <scope>NUCLEOTIDE SEQUENCE [LARGE SCALE GENOMIC DNA]</scope>
    <source>
        <strain evidence="3">B14</strain>
    </source>
</reference>
<dbReference type="Proteomes" id="UP001318682">
    <property type="component" value="Chromosome"/>
</dbReference>
<evidence type="ECO:0000256" key="1">
    <source>
        <dbReference type="SAM" id="MobiDB-lite"/>
    </source>
</evidence>